<feature type="region of interest" description="Disordered" evidence="6">
    <location>
        <begin position="78"/>
        <end position="102"/>
    </location>
</feature>
<protein>
    <submittedName>
        <fullName evidence="9">Thiol-disulfide isomerase or thioredoxin</fullName>
    </submittedName>
</protein>
<feature type="compositionally biased region" description="Polar residues" evidence="6">
    <location>
        <begin position="44"/>
        <end position="53"/>
    </location>
</feature>
<evidence type="ECO:0000256" key="7">
    <source>
        <dbReference type="SAM" id="SignalP"/>
    </source>
</evidence>
<accession>A0A1H1PZT6</accession>
<dbReference type="CDD" id="cd02966">
    <property type="entry name" value="TlpA_like_family"/>
    <property type="match status" value="1"/>
</dbReference>
<dbReference type="PROSITE" id="PS51352">
    <property type="entry name" value="THIOREDOXIN_2"/>
    <property type="match status" value="1"/>
</dbReference>
<dbReference type="InterPro" id="IPR017937">
    <property type="entry name" value="Thioredoxin_CS"/>
</dbReference>
<dbReference type="PANTHER" id="PTHR42852:SF6">
    <property type="entry name" value="THIOL:DISULFIDE INTERCHANGE PROTEIN DSBE"/>
    <property type="match status" value="1"/>
</dbReference>
<keyword evidence="5" id="KW-0676">Redox-active center</keyword>
<organism evidence="9 10">
    <name type="scientific">Actinopolymorpha singaporensis</name>
    <dbReference type="NCBI Taxonomy" id="117157"/>
    <lineage>
        <taxon>Bacteria</taxon>
        <taxon>Bacillati</taxon>
        <taxon>Actinomycetota</taxon>
        <taxon>Actinomycetes</taxon>
        <taxon>Propionibacteriales</taxon>
        <taxon>Actinopolymorphaceae</taxon>
        <taxon>Actinopolymorpha</taxon>
    </lineage>
</organism>
<dbReference type="RefSeq" id="WP_092652346.1">
    <property type="nucleotide sequence ID" value="NZ_LT629732.1"/>
</dbReference>
<dbReference type="OrthoDB" id="9796554at2"/>
<dbReference type="InterPro" id="IPR000866">
    <property type="entry name" value="AhpC/TSA"/>
</dbReference>
<evidence type="ECO:0000313" key="10">
    <source>
        <dbReference type="Proteomes" id="UP000198983"/>
    </source>
</evidence>
<feature type="chain" id="PRO_5039596726" evidence="7">
    <location>
        <begin position="26"/>
        <end position="239"/>
    </location>
</feature>
<evidence type="ECO:0000256" key="3">
    <source>
        <dbReference type="ARBA" id="ARBA00022968"/>
    </source>
</evidence>
<dbReference type="PROSITE" id="PS00194">
    <property type="entry name" value="THIOREDOXIN_1"/>
    <property type="match status" value="1"/>
</dbReference>
<evidence type="ECO:0000256" key="5">
    <source>
        <dbReference type="ARBA" id="ARBA00023284"/>
    </source>
</evidence>
<dbReference type="InterPro" id="IPR013766">
    <property type="entry name" value="Thioredoxin_domain"/>
</dbReference>
<gene>
    <name evidence="9" type="ORF">SAMN04489717_1829</name>
</gene>
<keyword evidence="2" id="KW-0201">Cytochrome c-type biogenesis</keyword>
<keyword evidence="10" id="KW-1185">Reference proteome</keyword>
<dbReference type="InterPro" id="IPR050553">
    <property type="entry name" value="Thioredoxin_ResA/DsbE_sf"/>
</dbReference>
<evidence type="ECO:0000259" key="8">
    <source>
        <dbReference type="PROSITE" id="PS51352"/>
    </source>
</evidence>
<dbReference type="Proteomes" id="UP000198983">
    <property type="component" value="Chromosome I"/>
</dbReference>
<evidence type="ECO:0000256" key="6">
    <source>
        <dbReference type="SAM" id="MobiDB-lite"/>
    </source>
</evidence>
<dbReference type="GO" id="GO:0016853">
    <property type="term" value="F:isomerase activity"/>
    <property type="evidence" value="ECO:0007669"/>
    <property type="project" value="UniProtKB-KW"/>
</dbReference>
<dbReference type="Pfam" id="PF00578">
    <property type="entry name" value="AhpC-TSA"/>
    <property type="match status" value="1"/>
</dbReference>
<dbReference type="PROSITE" id="PS51257">
    <property type="entry name" value="PROKAR_LIPOPROTEIN"/>
    <property type="match status" value="1"/>
</dbReference>
<comment type="subcellular location">
    <subcellularLocation>
        <location evidence="1">Cell envelope</location>
    </subcellularLocation>
</comment>
<dbReference type="Gene3D" id="3.40.30.10">
    <property type="entry name" value="Glutaredoxin"/>
    <property type="match status" value="1"/>
</dbReference>
<dbReference type="AlphaFoldDB" id="A0A1H1PZT6"/>
<feature type="domain" description="Thioredoxin" evidence="8">
    <location>
        <begin position="95"/>
        <end position="236"/>
    </location>
</feature>
<evidence type="ECO:0000256" key="4">
    <source>
        <dbReference type="ARBA" id="ARBA00023157"/>
    </source>
</evidence>
<dbReference type="GO" id="GO:0030313">
    <property type="term" value="C:cell envelope"/>
    <property type="evidence" value="ECO:0007669"/>
    <property type="project" value="UniProtKB-SubCell"/>
</dbReference>
<dbReference type="GO" id="GO:0017004">
    <property type="term" value="P:cytochrome complex assembly"/>
    <property type="evidence" value="ECO:0007669"/>
    <property type="project" value="UniProtKB-KW"/>
</dbReference>
<dbReference type="InterPro" id="IPR036249">
    <property type="entry name" value="Thioredoxin-like_sf"/>
</dbReference>
<dbReference type="GO" id="GO:0016491">
    <property type="term" value="F:oxidoreductase activity"/>
    <property type="evidence" value="ECO:0007669"/>
    <property type="project" value="InterPro"/>
</dbReference>
<dbReference type="STRING" id="117157.SAMN04489717_1829"/>
<keyword evidence="7" id="KW-0732">Signal</keyword>
<evidence type="ECO:0000256" key="2">
    <source>
        <dbReference type="ARBA" id="ARBA00022748"/>
    </source>
</evidence>
<feature type="region of interest" description="Disordered" evidence="6">
    <location>
        <begin position="22"/>
        <end position="62"/>
    </location>
</feature>
<dbReference type="EMBL" id="LT629732">
    <property type="protein sequence ID" value="SDS16732.1"/>
    <property type="molecule type" value="Genomic_DNA"/>
</dbReference>
<evidence type="ECO:0000313" key="9">
    <source>
        <dbReference type="EMBL" id="SDS16732.1"/>
    </source>
</evidence>
<keyword evidence="3" id="KW-0735">Signal-anchor</keyword>
<keyword evidence="9" id="KW-0413">Isomerase</keyword>
<reference evidence="9 10" key="1">
    <citation type="submission" date="2016-10" db="EMBL/GenBank/DDBJ databases">
        <authorList>
            <person name="de Groot N.N."/>
        </authorList>
    </citation>
    <scope>NUCLEOTIDE SEQUENCE [LARGE SCALE GENOMIC DNA]</scope>
    <source>
        <strain evidence="9 10">DSM 22024</strain>
    </source>
</reference>
<dbReference type="GO" id="GO:0016209">
    <property type="term" value="F:antioxidant activity"/>
    <property type="evidence" value="ECO:0007669"/>
    <property type="project" value="InterPro"/>
</dbReference>
<feature type="signal peptide" evidence="7">
    <location>
        <begin position="1"/>
        <end position="25"/>
    </location>
</feature>
<keyword evidence="3" id="KW-0812">Transmembrane</keyword>
<dbReference type="PANTHER" id="PTHR42852">
    <property type="entry name" value="THIOL:DISULFIDE INTERCHANGE PROTEIN DSBE"/>
    <property type="match status" value="1"/>
</dbReference>
<sequence>MRRGGRRTAYAVAGLSLALLSAGCAGTSGPDEQQPAGVGERVTESQSPTSTPASRAAPRPDSKRLATLRARAGIAPCAEATAGPGGSVHRAPPARPGGKPLPDVTLPCLGSGPAVHLPHLKGAPTVLNVWAQWCGPCRQEAPHFQKLYAAAGDSLRVVGVDYADPRPELALAFARDLGLRYPQLADPDKRLLAPFGLLVGIPATVFVNADGKVVHVAHRAYDSERELRQDVRTYLGVKL</sequence>
<keyword evidence="4" id="KW-1015">Disulfide bond</keyword>
<dbReference type="SUPFAM" id="SSF52833">
    <property type="entry name" value="Thioredoxin-like"/>
    <property type="match status" value="1"/>
</dbReference>
<name>A0A1H1PZT6_9ACTN</name>
<evidence type="ECO:0000256" key="1">
    <source>
        <dbReference type="ARBA" id="ARBA00004196"/>
    </source>
</evidence>
<proteinExistence type="predicted"/>